<protein>
    <submittedName>
        <fullName evidence="2">AT3g63400/MAA21_30</fullName>
    </submittedName>
</protein>
<evidence type="ECO:0000313" key="3">
    <source>
        <dbReference type="EMBL" id="AAM91501.1"/>
    </source>
</evidence>
<evidence type="ECO:0000313" key="2">
    <source>
        <dbReference type="EMBL" id="AAK60294.1"/>
    </source>
</evidence>
<accession>Q94F53</accession>
<organism evidence="2">
    <name type="scientific">Arabidopsis thaliana</name>
    <name type="common">Mouse-ear cress</name>
    <dbReference type="NCBI Taxonomy" id="3702"/>
    <lineage>
        <taxon>Eukaryota</taxon>
        <taxon>Viridiplantae</taxon>
        <taxon>Streptophyta</taxon>
        <taxon>Embryophyta</taxon>
        <taxon>Tracheophyta</taxon>
        <taxon>Spermatophyta</taxon>
        <taxon>Magnoliopsida</taxon>
        <taxon>eudicotyledons</taxon>
        <taxon>Gunneridae</taxon>
        <taxon>Pentapetalae</taxon>
        <taxon>rosids</taxon>
        <taxon>malvids</taxon>
        <taxon>Brassicales</taxon>
        <taxon>Brassicaceae</taxon>
        <taxon>Camelineae</taxon>
        <taxon>Arabidopsis</taxon>
    </lineage>
</organism>
<dbReference type="EMBL" id="AY133671">
    <property type="protein sequence ID" value="AAM91501.1"/>
    <property type="molecule type" value="mRNA"/>
</dbReference>
<name>Q94F53_ARATH</name>
<dbReference type="AlphaFoldDB" id="Q94F53"/>
<feature type="transmembrane region" description="Helical" evidence="1">
    <location>
        <begin position="6"/>
        <end position="24"/>
    </location>
</feature>
<sequence>MFSWMYQLVGIPFNGLSLSFLLMLSPRQRKTSVPSAQVRRALESPLGSLYISKDHLSIGLSKDSWLRVVIFPMGMALVGRASMVGSFQMRTLDWTMMELESFQWQIVAQIPTGPNFLYFLNANHILMGSMLYLAKSLKGWQ</sequence>
<dbReference type="EMBL" id="AF385702">
    <property type="protein sequence ID" value="AAK60294.1"/>
    <property type="molecule type" value="mRNA"/>
</dbReference>
<evidence type="ECO:0000256" key="1">
    <source>
        <dbReference type="SAM" id="Phobius"/>
    </source>
</evidence>
<reference evidence="2" key="1">
    <citation type="submission" date="2001-05" db="EMBL/GenBank/DDBJ databases">
        <title>Arabidopsis cDNA clones.</title>
        <authorList>
            <person name="Shinn P."/>
            <person name="Chen H."/>
            <person name="Cheuk R."/>
            <person name="Kim C.J."/>
            <person name="Koesema E."/>
            <person name="Meyers M.C."/>
            <person name="Tracy S.E."/>
            <person name="Banh J."/>
            <person name="Bowser L."/>
            <person name="Carninci P."/>
            <person name="Chung M.K."/>
            <person name="Goldsmith A.D."/>
            <person name="Hayashizaki Y."/>
            <person name="Ishida J."/>
            <person name="Jones T."/>
            <person name="Kamiya A."/>
            <person name="Karlin-Neumann G."/>
            <person name="Kawai J."/>
            <person name="Lam B."/>
            <person name="Lee J.M."/>
            <person name="Lin J."/>
            <person name="Liu S.X."/>
            <person name="Miranda M."/>
            <person name="Narusaka M."/>
            <person name="Nguyen M."/>
            <person name="Palm C.J."/>
            <person name="Pham P.K."/>
            <person name="Quach H.L."/>
            <person name="Sakano H."/>
            <person name="Sakurai T."/>
            <person name="Satou M."/>
            <person name="Seki M."/>
            <person name="Southwick A."/>
            <person name="Tang C.C."/>
            <person name="Toriumi M."/>
            <person name="Yamada K."/>
            <person name="Yu G."/>
            <person name="Shinozaki K."/>
            <person name="Davis R.W."/>
            <person name="Theologis A."/>
            <person name="Ecker J.R."/>
        </authorList>
    </citation>
    <scope>NUCLEOTIDE SEQUENCE</scope>
</reference>
<keyword evidence="1" id="KW-1133">Transmembrane helix</keyword>
<reference evidence="3" key="2">
    <citation type="submission" date="2002-07" db="EMBL/GenBank/DDBJ databases">
        <title>Arabidopsis ORF clones.</title>
        <authorList>
            <person name="Cheuk R."/>
            <person name="Chen H."/>
            <person name="Kim C.J."/>
            <person name="Shinn P."/>
            <person name="Banh J."/>
            <person name="Bowser L."/>
            <person name="Carninci P."/>
            <person name="Chang E."/>
            <person name="Dale J.M."/>
            <person name="Goldsmith A.D."/>
            <person name="Hayashizaki Y."/>
            <person name="Ishida J."/>
            <person name="Jones T."/>
            <person name="Kamiya A."/>
            <person name="Karlin-Neumann G."/>
            <person name="Kawai J."/>
            <person name="Lam B."/>
            <person name="Lee J.M."/>
            <person name="Lin J."/>
            <person name="Miranda M."/>
            <person name="Narusaka M."/>
            <person name="Nguyen M."/>
            <person name="Onodera C.S."/>
            <person name="Palm C.J."/>
            <person name="Quach H.L."/>
            <person name="Sakurai T."/>
            <person name="Satou M."/>
            <person name="Seki M."/>
            <person name="Southwick A."/>
            <person name="Tang C.C."/>
            <person name="Toriumi M."/>
            <person name="Wu H.C."/>
            <person name="Yamada K."/>
            <person name="Yamamura Y."/>
            <person name="Yu G."/>
            <person name="Yu S."/>
            <person name="Shinozaki K."/>
            <person name="Davis R.W."/>
            <person name="Theologis A."/>
            <person name="Ecker J.R."/>
        </authorList>
    </citation>
    <scope>NUCLEOTIDE SEQUENCE</scope>
</reference>
<keyword evidence="1" id="KW-0812">Transmembrane</keyword>
<keyword evidence="1" id="KW-0472">Membrane</keyword>
<proteinExistence type="evidence at transcript level"/>
<feature type="transmembrane region" description="Helical" evidence="1">
    <location>
        <begin position="65"/>
        <end position="87"/>
    </location>
</feature>